<proteinExistence type="predicted"/>
<sequence length="15" mass="1475">MAALAVPGKMQLSAS</sequence>
<evidence type="ECO:0000313" key="1">
    <source>
        <dbReference type="EMBL" id="THC89159.1"/>
    </source>
</evidence>
<dbReference type="EMBL" id="SOSA01000698">
    <property type="protein sequence ID" value="THC89159.1"/>
    <property type="molecule type" value="Genomic_DNA"/>
</dbReference>
<reference evidence="1 2" key="1">
    <citation type="submission" date="2019-03" db="EMBL/GenBank/DDBJ databases">
        <title>The genome sequence of a newly discovered highly antifungal drug resistant Aspergillus species, Aspergillus tanneri NIH 1004.</title>
        <authorList>
            <person name="Mounaud S."/>
            <person name="Singh I."/>
            <person name="Joardar V."/>
            <person name="Pakala S."/>
            <person name="Pakala S."/>
            <person name="Venepally P."/>
            <person name="Hoover J."/>
            <person name="Nierman W."/>
            <person name="Chung J."/>
            <person name="Losada L."/>
        </authorList>
    </citation>
    <scope>NUCLEOTIDE SEQUENCE [LARGE SCALE GENOMIC DNA]</scope>
    <source>
        <strain evidence="1 2">NIH1004</strain>
    </source>
</reference>
<name>A0A4S3J2W6_9EURO</name>
<comment type="caution">
    <text evidence="1">The sequence shown here is derived from an EMBL/GenBank/DDBJ whole genome shotgun (WGS) entry which is preliminary data.</text>
</comment>
<dbReference type="Proteomes" id="UP000308092">
    <property type="component" value="Unassembled WGS sequence"/>
</dbReference>
<protein>
    <submittedName>
        <fullName evidence="1">Uncharacterized protein</fullName>
    </submittedName>
</protein>
<gene>
    <name evidence="1" type="ORF">EYZ11_011390</name>
</gene>
<keyword evidence="2" id="KW-1185">Reference proteome</keyword>
<evidence type="ECO:0000313" key="2">
    <source>
        <dbReference type="Proteomes" id="UP000308092"/>
    </source>
</evidence>
<accession>A0A4S3J2W6</accession>
<dbReference type="VEuPathDB" id="FungiDB:EYZ11_011390"/>
<organism evidence="1 2">
    <name type="scientific">Aspergillus tanneri</name>
    <dbReference type="NCBI Taxonomy" id="1220188"/>
    <lineage>
        <taxon>Eukaryota</taxon>
        <taxon>Fungi</taxon>
        <taxon>Dikarya</taxon>
        <taxon>Ascomycota</taxon>
        <taxon>Pezizomycotina</taxon>
        <taxon>Eurotiomycetes</taxon>
        <taxon>Eurotiomycetidae</taxon>
        <taxon>Eurotiales</taxon>
        <taxon>Aspergillaceae</taxon>
        <taxon>Aspergillus</taxon>
        <taxon>Aspergillus subgen. Circumdati</taxon>
    </lineage>
</organism>